<dbReference type="AlphaFoldDB" id="A0AA88ICE6"/>
<protein>
    <submittedName>
        <fullName evidence="1">Uncharacterized protein</fullName>
    </submittedName>
</protein>
<gene>
    <name evidence="1" type="ORF">QYM36_005807</name>
</gene>
<evidence type="ECO:0000313" key="1">
    <source>
        <dbReference type="EMBL" id="KAK2718592.1"/>
    </source>
</evidence>
<reference evidence="1" key="1">
    <citation type="submission" date="2023-07" db="EMBL/GenBank/DDBJ databases">
        <title>Chromosome-level genome assembly of Artemia franciscana.</title>
        <authorList>
            <person name="Jo E."/>
        </authorList>
    </citation>
    <scope>NUCLEOTIDE SEQUENCE</scope>
    <source>
        <tissue evidence="1">Whole body</tissue>
    </source>
</reference>
<sequence length="70" mass="7852">MPCPCDSLWIGGIPAEYNISSARGIPGCMYQLFFKNQPVGLWNFYTSKNYGPCIEGVEEIRDESDFHSGN</sequence>
<dbReference type="Proteomes" id="UP001187531">
    <property type="component" value="Unassembled WGS sequence"/>
</dbReference>
<name>A0AA88ICE6_ARTSF</name>
<organism evidence="1 2">
    <name type="scientific">Artemia franciscana</name>
    <name type="common">Brine shrimp</name>
    <name type="synonym">Artemia sanfranciscana</name>
    <dbReference type="NCBI Taxonomy" id="6661"/>
    <lineage>
        <taxon>Eukaryota</taxon>
        <taxon>Metazoa</taxon>
        <taxon>Ecdysozoa</taxon>
        <taxon>Arthropoda</taxon>
        <taxon>Crustacea</taxon>
        <taxon>Branchiopoda</taxon>
        <taxon>Anostraca</taxon>
        <taxon>Artemiidae</taxon>
        <taxon>Artemia</taxon>
    </lineage>
</organism>
<proteinExistence type="predicted"/>
<comment type="caution">
    <text evidence="1">The sequence shown here is derived from an EMBL/GenBank/DDBJ whole genome shotgun (WGS) entry which is preliminary data.</text>
</comment>
<accession>A0AA88ICE6</accession>
<dbReference type="EMBL" id="JAVRJZ010000009">
    <property type="protein sequence ID" value="KAK2718592.1"/>
    <property type="molecule type" value="Genomic_DNA"/>
</dbReference>
<evidence type="ECO:0000313" key="2">
    <source>
        <dbReference type="Proteomes" id="UP001187531"/>
    </source>
</evidence>
<feature type="non-terminal residue" evidence="1">
    <location>
        <position position="1"/>
    </location>
</feature>
<keyword evidence="2" id="KW-1185">Reference proteome</keyword>
<dbReference type="Gene3D" id="2.60.120.200">
    <property type="match status" value="1"/>
</dbReference>